<evidence type="ECO:0000256" key="7">
    <source>
        <dbReference type="ARBA" id="ARBA00022859"/>
    </source>
</evidence>
<evidence type="ECO:0000256" key="3">
    <source>
        <dbReference type="ARBA" id="ARBA00004656"/>
    </source>
</evidence>
<gene>
    <name evidence="11" type="ORF">NTJ_06103</name>
</gene>
<dbReference type="Gene3D" id="3.30.40.10">
    <property type="entry name" value="Zinc/RING finger domain, C3HC4 (zinc finger)"/>
    <property type="match status" value="1"/>
</dbReference>
<keyword evidence="4" id="KW-0479">Metal-binding</keyword>
<proteinExistence type="predicted"/>
<evidence type="ECO:0000313" key="11">
    <source>
        <dbReference type="EMBL" id="BES93294.1"/>
    </source>
</evidence>
<dbReference type="Proteomes" id="UP001307889">
    <property type="component" value="Chromosome 4"/>
</dbReference>
<feature type="transmembrane region" description="Helical" evidence="9">
    <location>
        <begin position="125"/>
        <end position="147"/>
    </location>
</feature>
<dbReference type="PANTHER" id="PTHR45981">
    <property type="entry name" value="LD02310P"/>
    <property type="match status" value="1"/>
</dbReference>
<feature type="compositionally biased region" description="Polar residues" evidence="8">
    <location>
        <begin position="297"/>
        <end position="310"/>
    </location>
</feature>
<sequence length="489" mass="53851">MTLPVSCESRDDNGAKEVLGQLTCIQLSKSQESCRSESQTSSQNSSLEICRICHCEGDSECGLIAPCYCAGSLRYVHQSCLQQWIKSSNIRCCELCKFQFIMQTKTKPFMEWEPLEMTGFERRKLLCAVMFHAIALTCVVWSLYVLIHRTAEEIQYGLLEWPFWTKLIVVAIGFTGGVVFMYIQCKAYMQICQRWKAFNRVIYVQNAPEKQVAPPSPVLPYVYASGPPMPLECGPSLYSSDFPVRQYSDSCDETSIDLKGVRNLHIFFNDESSSRVRVQNENEDGGGSLDAVAVAPGNSQRNDDNSSTSWHIKIGKSESVNPPRCSETDGKTTTTAELADPLNKSTRAVDDPATAKSSDATSSSANKNDSVLKLQIKKSEIVIKFGQKNGEPSAESSDPADRKDTSVNIKIDDQENDPIVIDVVKKAQAEVVKDPVQIRFDFGQSDEDGGSSSKLMPSTYCDNSNSETDSGSHSPLLVGKSYGGPSDSS</sequence>
<evidence type="ECO:0000256" key="1">
    <source>
        <dbReference type="ARBA" id="ARBA00004127"/>
    </source>
</evidence>
<feature type="compositionally biased region" description="Basic and acidic residues" evidence="8">
    <location>
        <begin position="399"/>
        <end position="411"/>
    </location>
</feature>
<keyword evidence="7" id="KW-0391">Immunity</keyword>
<name>A0ABN7AM29_9HEMI</name>
<dbReference type="SMART" id="SM00744">
    <property type="entry name" value="RINGv"/>
    <property type="match status" value="1"/>
</dbReference>
<organism evidence="11 12">
    <name type="scientific">Nesidiocoris tenuis</name>
    <dbReference type="NCBI Taxonomy" id="355587"/>
    <lineage>
        <taxon>Eukaryota</taxon>
        <taxon>Metazoa</taxon>
        <taxon>Ecdysozoa</taxon>
        <taxon>Arthropoda</taxon>
        <taxon>Hexapoda</taxon>
        <taxon>Insecta</taxon>
        <taxon>Pterygota</taxon>
        <taxon>Neoptera</taxon>
        <taxon>Paraneoptera</taxon>
        <taxon>Hemiptera</taxon>
        <taxon>Heteroptera</taxon>
        <taxon>Panheteroptera</taxon>
        <taxon>Cimicomorpha</taxon>
        <taxon>Miridae</taxon>
        <taxon>Dicyphina</taxon>
        <taxon>Nesidiocoris</taxon>
    </lineage>
</organism>
<keyword evidence="9" id="KW-0472">Membrane</keyword>
<evidence type="ECO:0000259" key="10">
    <source>
        <dbReference type="PROSITE" id="PS51292"/>
    </source>
</evidence>
<feature type="region of interest" description="Disordered" evidence="8">
    <location>
        <begin position="441"/>
        <end position="489"/>
    </location>
</feature>
<evidence type="ECO:0000256" key="8">
    <source>
        <dbReference type="SAM" id="MobiDB-lite"/>
    </source>
</evidence>
<dbReference type="PROSITE" id="PS51292">
    <property type="entry name" value="ZF_RING_CH"/>
    <property type="match status" value="1"/>
</dbReference>
<keyword evidence="6" id="KW-0862">Zinc</keyword>
<keyword evidence="9" id="KW-0812">Transmembrane</keyword>
<feature type="region of interest" description="Disordered" evidence="8">
    <location>
        <begin position="385"/>
        <end position="411"/>
    </location>
</feature>
<evidence type="ECO:0000256" key="5">
    <source>
        <dbReference type="ARBA" id="ARBA00022771"/>
    </source>
</evidence>
<evidence type="ECO:0000256" key="4">
    <source>
        <dbReference type="ARBA" id="ARBA00022723"/>
    </source>
</evidence>
<dbReference type="InterPro" id="IPR011016">
    <property type="entry name" value="Znf_RING-CH"/>
</dbReference>
<reference evidence="11 12" key="1">
    <citation type="submission" date="2023-09" db="EMBL/GenBank/DDBJ databases">
        <title>Nesidiocoris tenuis whole genome shotgun sequence.</title>
        <authorList>
            <person name="Shibata T."/>
            <person name="Shimoda M."/>
            <person name="Kobayashi T."/>
            <person name="Uehara T."/>
        </authorList>
    </citation>
    <scope>NUCLEOTIDE SEQUENCE [LARGE SCALE GENOMIC DNA]</scope>
    <source>
        <strain evidence="11 12">Japan</strain>
    </source>
</reference>
<feature type="compositionally biased region" description="Polar residues" evidence="8">
    <location>
        <begin position="450"/>
        <end position="473"/>
    </location>
</feature>
<feature type="transmembrane region" description="Helical" evidence="9">
    <location>
        <begin position="167"/>
        <end position="185"/>
    </location>
</feature>
<dbReference type="EMBL" id="AP028912">
    <property type="protein sequence ID" value="BES93294.1"/>
    <property type="molecule type" value="Genomic_DNA"/>
</dbReference>
<protein>
    <submittedName>
        <fullName evidence="11">RINGv</fullName>
    </submittedName>
</protein>
<evidence type="ECO:0000256" key="6">
    <source>
        <dbReference type="ARBA" id="ARBA00022833"/>
    </source>
</evidence>
<feature type="compositionally biased region" description="Low complexity" evidence="8">
    <location>
        <begin position="354"/>
        <end position="368"/>
    </location>
</feature>
<dbReference type="Pfam" id="PF12906">
    <property type="entry name" value="RINGv"/>
    <property type="match status" value="1"/>
</dbReference>
<evidence type="ECO:0000256" key="2">
    <source>
        <dbReference type="ARBA" id="ARBA00004177"/>
    </source>
</evidence>
<feature type="region of interest" description="Disordered" evidence="8">
    <location>
        <begin position="275"/>
        <end position="368"/>
    </location>
</feature>
<accession>A0ABN7AM29</accession>
<keyword evidence="12" id="KW-1185">Reference proteome</keyword>
<evidence type="ECO:0000313" key="12">
    <source>
        <dbReference type="Proteomes" id="UP001307889"/>
    </source>
</evidence>
<dbReference type="InterPro" id="IPR013083">
    <property type="entry name" value="Znf_RING/FYVE/PHD"/>
</dbReference>
<dbReference type="CDD" id="cd16807">
    <property type="entry name" value="RING_CH-C4HC3_MARCH8"/>
    <property type="match status" value="1"/>
</dbReference>
<comment type="subcellular location">
    <subcellularLocation>
        <location evidence="1">Endomembrane system</location>
        <topology evidence="1">Multi-pass membrane protein</topology>
    </subcellularLocation>
    <subcellularLocation>
        <location evidence="2">Endosome</location>
    </subcellularLocation>
    <subcellularLocation>
        <location evidence="3">Lysosome membrane</location>
    </subcellularLocation>
</comment>
<feature type="domain" description="RING-CH-type" evidence="10">
    <location>
        <begin position="42"/>
        <end position="103"/>
    </location>
</feature>
<keyword evidence="9" id="KW-1133">Transmembrane helix</keyword>
<dbReference type="SUPFAM" id="SSF57850">
    <property type="entry name" value="RING/U-box"/>
    <property type="match status" value="1"/>
</dbReference>
<keyword evidence="5" id="KW-0863">Zinc-finger</keyword>
<evidence type="ECO:0000256" key="9">
    <source>
        <dbReference type="SAM" id="Phobius"/>
    </source>
</evidence>